<keyword evidence="2 7" id="KW-0540">Nuclease</keyword>
<evidence type="ECO:0000256" key="5">
    <source>
        <dbReference type="ARBA" id="ARBA00022801"/>
    </source>
</evidence>
<gene>
    <name evidence="7 8" type="primary">ybeY</name>
    <name evidence="8" type="ORF">DRP44_01760</name>
</gene>
<name>A0A660SAP3_UNCT6</name>
<dbReference type="InterPro" id="IPR020549">
    <property type="entry name" value="YbeY_CS"/>
</dbReference>
<dbReference type="Pfam" id="PF02130">
    <property type="entry name" value="YbeY"/>
    <property type="match status" value="1"/>
</dbReference>
<comment type="subcellular location">
    <subcellularLocation>
        <location evidence="7">Cytoplasm</location>
    </subcellularLocation>
</comment>
<comment type="caution">
    <text evidence="8">The sequence shown here is derived from an EMBL/GenBank/DDBJ whole genome shotgun (WGS) entry which is preliminary data.</text>
</comment>
<feature type="binding site" evidence="7">
    <location>
        <position position="111"/>
    </location>
    <ligand>
        <name>Zn(2+)</name>
        <dbReference type="ChEBI" id="CHEBI:29105"/>
        <note>catalytic</note>
    </ligand>
</feature>
<dbReference type="InterPro" id="IPR002036">
    <property type="entry name" value="YbeY"/>
</dbReference>
<feature type="binding site" evidence="7">
    <location>
        <position position="121"/>
    </location>
    <ligand>
        <name>Zn(2+)</name>
        <dbReference type="ChEBI" id="CHEBI:29105"/>
        <note>catalytic</note>
    </ligand>
</feature>
<dbReference type="Proteomes" id="UP000282321">
    <property type="component" value="Unassembled WGS sequence"/>
</dbReference>
<dbReference type="GO" id="GO:0004521">
    <property type="term" value="F:RNA endonuclease activity"/>
    <property type="evidence" value="ECO:0007669"/>
    <property type="project" value="UniProtKB-UniRule"/>
</dbReference>
<keyword evidence="6 7" id="KW-0862">Zinc</keyword>
<comment type="similarity">
    <text evidence="1 7">Belongs to the endoribonuclease YbeY family.</text>
</comment>
<dbReference type="EC" id="3.1.-.-" evidence="7"/>
<dbReference type="PANTHER" id="PTHR46986:SF1">
    <property type="entry name" value="ENDORIBONUCLEASE YBEY, CHLOROPLASTIC"/>
    <property type="match status" value="1"/>
</dbReference>
<dbReference type="InterPro" id="IPR023091">
    <property type="entry name" value="MetalPrtase_cat_dom_sf_prd"/>
</dbReference>
<dbReference type="AlphaFoldDB" id="A0A660SAP3"/>
<keyword evidence="7" id="KW-0690">Ribosome biogenesis</keyword>
<keyword evidence="7" id="KW-0698">rRNA processing</keyword>
<dbReference type="SUPFAM" id="SSF55486">
    <property type="entry name" value="Metalloproteases ('zincins'), catalytic domain"/>
    <property type="match status" value="1"/>
</dbReference>
<evidence type="ECO:0000313" key="8">
    <source>
        <dbReference type="EMBL" id="RKX67682.1"/>
    </source>
</evidence>
<organism evidence="8 9">
    <name type="scientific">candidate division TA06 bacterium</name>
    <dbReference type="NCBI Taxonomy" id="2250710"/>
    <lineage>
        <taxon>Bacteria</taxon>
        <taxon>Bacteria division TA06</taxon>
    </lineage>
</organism>
<keyword evidence="5 7" id="KW-0378">Hydrolase</keyword>
<evidence type="ECO:0000313" key="9">
    <source>
        <dbReference type="Proteomes" id="UP000282321"/>
    </source>
</evidence>
<evidence type="ECO:0000256" key="7">
    <source>
        <dbReference type="HAMAP-Rule" id="MF_00009"/>
    </source>
</evidence>
<evidence type="ECO:0000256" key="1">
    <source>
        <dbReference type="ARBA" id="ARBA00010875"/>
    </source>
</evidence>
<keyword evidence="7" id="KW-0963">Cytoplasm</keyword>
<dbReference type="Gene3D" id="3.40.390.30">
    <property type="entry name" value="Metalloproteases ('zincins'), catalytic domain"/>
    <property type="match status" value="1"/>
</dbReference>
<accession>A0A660SAP3</accession>
<comment type="function">
    <text evidence="7">Single strand-specific metallo-endoribonuclease involved in late-stage 70S ribosome quality control and in maturation of the 3' terminus of the 16S rRNA.</text>
</comment>
<evidence type="ECO:0000256" key="2">
    <source>
        <dbReference type="ARBA" id="ARBA00022722"/>
    </source>
</evidence>
<reference evidence="8 9" key="1">
    <citation type="submission" date="2018-06" db="EMBL/GenBank/DDBJ databases">
        <title>Extensive metabolic versatility and redundancy in microbially diverse, dynamic hydrothermal sediments.</title>
        <authorList>
            <person name="Dombrowski N."/>
            <person name="Teske A."/>
            <person name="Baker B.J."/>
        </authorList>
    </citation>
    <scope>NUCLEOTIDE SEQUENCE [LARGE SCALE GENOMIC DNA]</scope>
    <source>
        <strain evidence="8">B35_G9</strain>
    </source>
</reference>
<evidence type="ECO:0000256" key="3">
    <source>
        <dbReference type="ARBA" id="ARBA00022723"/>
    </source>
</evidence>
<dbReference type="NCBIfam" id="TIGR00043">
    <property type="entry name" value="rRNA maturation RNase YbeY"/>
    <property type="match status" value="1"/>
</dbReference>
<sequence>METDIIPPSCCKIKSKNISLIVKHIFKELYPDIGKNKVLEIIFVSENEIRDYNKQYRKIPRSTNVLTFMYSELDDYIPTLASIVLCIDVIKRRAKAHKRGINDELKHTLIHGILHAAGFDHHKLSQRKKMRALEDKYMKEFQTVVLI</sequence>
<dbReference type="PROSITE" id="PS01306">
    <property type="entry name" value="UPF0054"/>
    <property type="match status" value="1"/>
</dbReference>
<feature type="binding site" evidence="7">
    <location>
        <position position="115"/>
    </location>
    <ligand>
        <name>Zn(2+)</name>
        <dbReference type="ChEBI" id="CHEBI:29105"/>
        <note>catalytic</note>
    </ligand>
</feature>
<evidence type="ECO:0000256" key="4">
    <source>
        <dbReference type="ARBA" id="ARBA00022759"/>
    </source>
</evidence>
<protein>
    <recommendedName>
        <fullName evidence="7">Endoribonuclease YbeY</fullName>
        <ecNumber evidence="7">3.1.-.-</ecNumber>
    </recommendedName>
</protein>
<evidence type="ECO:0000256" key="6">
    <source>
        <dbReference type="ARBA" id="ARBA00022833"/>
    </source>
</evidence>
<keyword evidence="4 7" id="KW-0255">Endonuclease</keyword>
<dbReference type="GO" id="GO:0004222">
    <property type="term" value="F:metalloendopeptidase activity"/>
    <property type="evidence" value="ECO:0007669"/>
    <property type="project" value="InterPro"/>
</dbReference>
<dbReference type="PANTHER" id="PTHR46986">
    <property type="entry name" value="ENDORIBONUCLEASE YBEY, CHLOROPLASTIC"/>
    <property type="match status" value="1"/>
</dbReference>
<dbReference type="GO" id="GO:0006364">
    <property type="term" value="P:rRNA processing"/>
    <property type="evidence" value="ECO:0007669"/>
    <property type="project" value="UniProtKB-UniRule"/>
</dbReference>
<dbReference type="GO" id="GO:0008270">
    <property type="term" value="F:zinc ion binding"/>
    <property type="evidence" value="ECO:0007669"/>
    <property type="project" value="UniProtKB-UniRule"/>
</dbReference>
<keyword evidence="3 7" id="KW-0479">Metal-binding</keyword>
<dbReference type="GO" id="GO:0005737">
    <property type="term" value="C:cytoplasm"/>
    <property type="evidence" value="ECO:0007669"/>
    <property type="project" value="UniProtKB-SubCell"/>
</dbReference>
<dbReference type="HAMAP" id="MF_00009">
    <property type="entry name" value="Endoribonucl_YbeY"/>
    <property type="match status" value="1"/>
</dbReference>
<dbReference type="EMBL" id="QNBC01000013">
    <property type="protein sequence ID" value="RKX67682.1"/>
    <property type="molecule type" value="Genomic_DNA"/>
</dbReference>
<proteinExistence type="inferred from homology"/>
<comment type="cofactor">
    <cofactor evidence="7">
        <name>Zn(2+)</name>
        <dbReference type="ChEBI" id="CHEBI:29105"/>
    </cofactor>
    <text evidence="7">Binds 1 zinc ion.</text>
</comment>